<evidence type="ECO:0000256" key="3">
    <source>
        <dbReference type="ARBA" id="ARBA00022692"/>
    </source>
</evidence>
<dbReference type="SUPFAM" id="SSF103473">
    <property type="entry name" value="MFS general substrate transporter"/>
    <property type="match status" value="1"/>
</dbReference>
<keyword evidence="3 6" id="KW-0812">Transmembrane</keyword>
<accession>A0A9N9UJ13</accession>
<protein>
    <recommendedName>
        <fullName evidence="7">Major facilitator superfamily (MFS) profile domain-containing protein</fullName>
    </recommendedName>
</protein>
<feature type="transmembrane region" description="Helical" evidence="6">
    <location>
        <begin position="418"/>
        <end position="436"/>
    </location>
</feature>
<comment type="caution">
    <text evidence="8">The sequence shown here is derived from an EMBL/GenBank/DDBJ whole genome shotgun (WGS) entry which is preliminary data.</text>
</comment>
<evidence type="ECO:0000259" key="7">
    <source>
        <dbReference type="PROSITE" id="PS50850"/>
    </source>
</evidence>
<evidence type="ECO:0000256" key="5">
    <source>
        <dbReference type="ARBA" id="ARBA00023136"/>
    </source>
</evidence>
<feature type="transmembrane region" description="Helical" evidence="6">
    <location>
        <begin position="385"/>
        <end position="406"/>
    </location>
</feature>
<feature type="transmembrane region" description="Helical" evidence="6">
    <location>
        <begin position="101"/>
        <end position="122"/>
    </location>
</feature>
<proteinExistence type="inferred from homology"/>
<dbReference type="AlphaFoldDB" id="A0A9N9UJ13"/>
<comment type="subcellular location">
    <subcellularLocation>
        <location evidence="1">Membrane</location>
        <topology evidence="1">Multi-pass membrane protein</topology>
    </subcellularLocation>
</comment>
<feature type="transmembrane region" description="Helical" evidence="6">
    <location>
        <begin position="71"/>
        <end position="89"/>
    </location>
</feature>
<keyword evidence="4 6" id="KW-1133">Transmembrane helix</keyword>
<evidence type="ECO:0000256" key="4">
    <source>
        <dbReference type="ARBA" id="ARBA00022989"/>
    </source>
</evidence>
<dbReference type="InterPro" id="IPR050360">
    <property type="entry name" value="MFS_Sugar_Transporters"/>
</dbReference>
<name>A0A9N9UJ13_9HYPO</name>
<dbReference type="Pfam" id="PF00083">
    <property type="entry name" value="Sugar_tr"/>
    <property type="match status" value="2"/>
</dbReference>
<dbReference type="InterPro" id="IPR036259">
    <property type="entry name" value="MFS_trans_sf"/>
</dbReference>
<dbReference type="GO" id="GO:0016020">
    <property type="term" value="C:membrane"/>
    <property type="evidence" value="ECO:0007669"/>
    <property type="project" value="UniProtKB-SubCell"/>
</dbReference>
<keyword evidence="5 6" id="KW-0472">Membrane</keyword>
<dbReference type="PROSITE" id="PS50850">
    <property type="entry name" value="MFS"/>
    <property type="match status" value="1"/>
</dbReference>
<feature type="transmembrane region" description="Helical" evidence="6">
    <location>
        <begin position="344"/>
        <end position="364"/>
    </location>
</feature>
<reference evidence="9" key="1">
    <citation type="submission" date="2019-06" db="EMBL/GenBank/DDBJ databases">
        <authorList>
            <person name="Broberg M."/>
        </authorList>
    </citation>
    <scope>NUCLEOTIDE SEQUENCE [LARGE SCALE GENOMIC DNA]</scope>
</reference>
<dbReference type="PANTHER" id="PTHR48022">
    <property type="entry name" value="PLASTIDIC GLUCOSE TRANSPORTER 4"/>
    <property type="match status" value="1"/>
</dbReference>
<dbReference type="OrthoDB" id="6612291at2759"/>
<dbReference type="Gene3D" id="1.20.1250.20">
    <property type="entry name" value="MFS general substrate transporter like domains"/>
    <property type="match status" value="2"/>
</dbReference>
<gene>
    <name evidence="8" type="ORF">CBYS24578_00017584</name>
</gene>
<dbReference type="PANTHER" id="PTHR48022:SF2">
    <property type="entry name" value="PLASTIDIC GLUCOSE TRANSPORTER 4"/>
    <property type="match status" value="1"/>
</dbReference>
<evidence type="ECO:0000256" key="1">
    <source>
        <dbReference type="ARBA" id="ARBA00004141"/>
    </source>
</evidence>
<dbReference type="EMBL" id="CABFNO020001468">
    <property type="protein sequence ID" value="CAG9990057.1"/>
    <property type="molecule type" value="Genomic_DNA"/>
</dbReference>
<organism evidence="8 9">
    <name type="scientific">Clonostachys byssicola</name>
    <dbReference type="NCBI Taxonomy" id="160290"/>
    <lineage>
        <taxon>Eukaryota</taxon>
        <taxon>Fungi</taxon>
        <taxon>Dikarya</taxon>
        <taxon>Ascomycota</taxon>
        <taxon>Pezizomycotina</taxon>
        <taxon>Sordariomycetes</taxon>
        <taxon>Hypocreomycetidae</taxon>
        <taxon>Hypocreales</taxon>
        <taxon>Bionectriaceae</taxon>
        <taxon>Clonostachys</taxon>
    </lineage>
</organism>
<evidence type="ECO:0000313" key="8">
    <source>
        <dbReference type="EMBL" id="CAG9990057.1"/>
    </source>
</evidence>
<feature type="domain" description="Major facilitator superfamily (MFS) profile" evidence="7">
    <location>
        <begin position="23"/>
        <end position="440"/>
    </location>
</feature>
<evidence type="ECO:0000313" key="9">
    <source>
        <dbReference type="Proteomes" id="UP000754883"/>
    </source>
</evidence>
<feature type="transmembrane region" description="Helical" evidence="6">
    <location>
        <begin position="190"/>
        <end position="212"/>
    </location>
</feature>
<keyword evidence="9" id="KW-1185">Reference proteome</keyword>
<reference evidence="8 9" key="2">
    <citation type="submission" date="2021-10" db="EMBL/GenBank/DDBJ databases">
        <authorList>
            <person name="Piombo E."/>
        </authorList>
    </citation>
    <scope>NUCLEOTIDE SEQUENCE [LARGE SCALE GENOMIC DNA]</scope>
</reference>
<sequence>MLRFFRDHNRRVTKHITSSLLLTTMAMAFSVFTFGFEQAVFDTVQAMTPFDRRFGDFIERDGQYGFTASKLAYLNSFPLITYAIGVVVASQIGERLGRKPVFISMNFICMTGVIVVLTAKSYSQVLVGRMTLNLHVGTEAWLVPMYQAELDSAAVRGSFVSLYAFNHTFAGFICSIITNYTTNFDNDACWMIPIGCTTIFPSLVLATCWLVPESPRWLLRKGKIEKATQNIIYLNGTTPDYPAQQEASLLLEALQQGQTRGDWSDLVKGVSLYGSIFIKSINVMNAFTATMIKRALLCIGCLVVIFFVDKTGRRRMFLGGSFITVAALMVMGGLGTIVPSTMGIKKGIVAMALIFPASYINSFGTTLQVFKSEVPHVTLRDKSVMIFWSIANLCNFVATFTLPYLLQAPYANLGSKVGFIYGTIATLGLIWGYCFLPEMANRSLEEVDEMFESKVPAWRSREWKSTFAARITEIENTGTIQQSTKQIQLGAEERVENVGTMSR</sequence>
<dbReference type="Proteomes" id="UP000754883">
    <property type="component" value="Unassembled WGS sequence"/>
</dbReference>
<feature type="transmembrane region" description="Helical" evidence="6">
    <location>
        <begin position="20"/>
        <end position="41"/>
    </location>
</feature>
<dbReference type="InterPro" id="IPR005828">
    <property type="entry name" value="MFS_sugar_transport-like"/>
</dbReference>
<evidence type="ECO:0000256" key="6">
    <source>
        <dbReference type="SAM" id="Phobius"/>
    </source>
</evidence>
<feature type="transmembrane region" description="Helical" evidence="6">
    <location>
        <begin position="160"/>
        <end position="178"/>
    </location>
</feature>
<comment type="similarity">
    <text evidence="2">Belongs to the major facilitator superfamily. Sugar transporter (TC 2.A.1.1) family.</text>
</comment>
<dbReference type="GO" id="GO:0005351">
    <property type="term" value="F:carbohydrate:proton symporter activity"/>
    <property type="evidence" value="ECO:0007669"/>
    <property type="project" value="TreeGrafter"/>
</dbReference>
<feature type="transmembrane region" description="Helical" evidence="6">
    <location>
        <begin position="291"/>
        <end position="309"/>
    </location>
</feature>
<dbReference type="InterPro" id="IPR020846">
    <property type="entry name" value="MFS_dom"/>
</dbReference>
<feature type="transmembrane region" description="Helical" evidence="6">
    <location>
        <begin position="316"/>
        <end position="338"/>
    </location>
</feature>
<evidence type="ECO:0000256" key="2">
    <source>
        <dbReference type="ARBA" id="ARBA00010992"/>
    </source>
</evidence>